<proteinExistence type="predicted"/>
<name>A0A1F8GLE2_9BACT</name>
<protein>
    <submittedName>
        <fullName evidence="1">Uncharacterized protein</fullName>
    </submittedName>
</protein>
<evidence type="ECO:0000313" key="2">
    <source>
        <dbReference type="Proteomes" id="UP000178256"/>
    </source>
</evidence>
<evidence type="ECO:0000313" key="1">
    <source>
        <dbReference type="EMBL" id="OGN26225.1"/>
    </source>
</evidence>
<sequence>MIFPNTASTLFSSFLIKKKEMMGNTTWVMNTTNSRNESGNVILTSKSTEINNNVHKKGMIDKKIEAEIIFFVI</sequence>
<accession>A0A1F8GLE2</accession>
<organism evidence="1 2">
    <name type="scientific">Candidatus Yanofskybacteria bacterium RIFCSPLOWO2_01_FULL_44_22</name>
    <dbReference type="NCBI Taxonomy" id="1802697"/>
    <lineage>
        <taxon>Bacteria</taxon>
        <taxon>Candidatus Yanofskyibacteriota</taxon>
    </lineage>
</organism>
<reference evidence="1 2" key="1">
    <citation type="journal article" date="2016" name="Nat. Commun.">
        <title>Thousands of microbial genomes shed light on interconnected biogeochemical processes in an aquifer system.</title>
        <authorList>
            <person name="Anantharaman K."/>
            <person name="Brown C.T."/>
            <person name="Hug L.A."/>
            <person name="Sharon I."/>
            <person name="Castelle C.J."/>
            <person name="Probst A.J."/>
            <person name="Thomas B.C."/>
            <person name="Singh A."/>
            <person name="Wilkins M.J."/>
            <person name="Karaoz U."/>
            <person name="Brodie E.L."/>
            <person name="Williams K.H."/>
            <person name="Hubbard S.S."/>
            <person name="Banfield J.F."/>
        </authorList>
    </citation>
    <scope>NUCLEOTIDE SEQUENCE [LARGE SCALE GENOMIC DNA]</scope>
</reference>
<gene>
    <name evidence="1" type="ORF">A2925_04920</name>
</gene>
<dbReference type="Proteomes" id="UP000178256">
    <property type="component" value="Unassembled WGS sequence"/>
</dbReference>
<dbReference type="EMBL" id="MGKL01000008">
    <property type="protein sequence ID" value="OGN26225.1"/>
    <property type="molecule type" value="Genomic_DNA"/>
</dbReference>
<comment type="caution">
    <text evidence="1">The sequence shown here is derived from an EMBL/GenBank/DDBJ whole genome shotgun (WGS) entry which is preliminary data.</text>
</comment>
<dbReference type="AlphaFoldDB" id="A0A1F8GLE2"/>